<evidence type="ECO:0000259" key="13">
    <source>
        <dbReference type="Pfam" id="PF02225"/>
    </source>
</evidence>
<dbReference type="InterPro" id="IPR023827">
    <property type="entry name" value="Peptidase_S8_Asp-AS"/>
</dbReference>
<dbReference type="GO" id="GO:0006508">
    <property type="term" value="P:proteolysis"/>
    <property type="evidence" value="ECO:0007669"/>
    <property type="project" value="UniProtKB-KW"/>
</dbReference>
<feature type="chain" id="PRO_5011612062" evidence="11">
    <location>
        <begin position="28"/>
        <end position="1264"/>
    </location>
</feature>
<evidence type="ECO:0000259" key="15">
    <source>
        <dbReference type="Pfam" id="PF17766"/>
    </source>
</evidence>
<dbReference type="InterPro" id="IPR020008">
    <property type="entry name" value="GlyGly_CTERM"/>
</dbReference>
<dbReference type="GO" id="GO:0005576">
    <property type="term" value="C:extracellular region"/>
    <property type="evidence" value="ECO:0007669"/>
    <property type="project" value="UniProtKB-SubCell"/>
</dbReference>
<feature type="domain" description="PA" evidence="13">
    <location>
        <begin position="470"/>
        <end position="563"/>
    </location>
</feature>
<keyword evidence="4 8" id="KW-0378">Hydrolase</keyword>
<comment type="subcellular location">
    <subcellularLocation>
        <location evidence="1">Secreted</location>
    </subcellularLocation>
</comment>
<feature type="region of interest" description="Disordered" evidence="10">
    <location>
        <begin position="284"/>
        <end position="303"/>
    </location>
</feature>
<dbReference type="PROSITE" id="PS00136">
    <property type="entry name" value="SUBTILASE_ASP"/>
    <property type="match status" value="1"/>
</dbReference>
<keyword evidence="5 8" id="KW-0720">Serine protease</keyword>
<dbReference type="CDD" id="cd04852">
    <property type="entry name" value="Peptidases_S8_3"/>
    <property type="match status" value="1"/>
</dbReference>
<dbReference type="InterPro" id="IPR034197">
    <property type="entry name" value="Peptidases_S8_3"/>
</dbReference>
<evidence type="ECO:0000313" key="17">
    <source>
        <dbReference type="Proteomes" id="UP000198862"/>
    </source>
</evidence>
<dbReference type="Gene3D" id="2.60.40.10">
    <property type="entry name" value="Immunoglobulins"/>
    <property type="match status" value="1"/>
</dbReference>
<feature type="active site" description="Charge relay system" evidence="7 8">
    <location>
        <position position="295"/>
    </location>
</feature>
<dbReference type="InterPro" id="IPR013783">
    <property type="entry name" value="Ig-like_fold"/>
</dbReference>
<dbReference type="CDD" id="cd02120">
    <property type="entry name" value="PA_subtilisin_like"/>
    <property type="match status" value="1"/>
</dbReference>
<dbReference type="PANTHER" id="PTHR10795">
    <property type="entry name" value="PROPROTEIN CONVERTASE SUBTILISIN/KEXIN"/>
    <property type="match status" value="1"/>
</dbReference>
<reference evidence="16 17" key="1">
    <citation type="submission" date="2016-10" db="EMBL/GenBank/DDBJ databases">
        <authorList>
            <person name="de Groot N.N."/>
        </authorList>
    </citation>
    <scope>NUCLEOTIDE SEQUENCE [LARGE SCALE GENOMIC DNA]</scope>
    <source>
        <strain evidence="16 17">DSM 6059</strain>
    </source>
</reference>
<evidence type="ECO:0000256" key="10">
    <source>
        <dbReference type="SAM" id="MobiDB-lite"/>
    </source>
</evidence>
<proteinExistence type="inferred from homology"/>
<feature type="domain" description="Peptidase C-terminal archaeal/bacterial" evidence="14">
    <location>
        <begin position="890"/>
        <end position="953"/>
    </location>
</feature>
<comment type="similarity">
    <text evidence="8 9">Belongs to the peptidase S8 family.</text>
</comment>
<dbReference type="InterPro" id="IPR015500">
    <property type="entry name" value="Peptidase_S8_subtilisin-rel"/>
</dbReference>
<dbReference type="AlphaFoldDB" id="A0A1I1MAM6"/>
<dbReference type="EMBL" id="FOLO01000019">
    <property type="protein sequence ID" value="SFC82434.1"/>
    <property type="molecule type" value="Genomic_DNA"/>
</dbReference>
<evidence type="ECO:0000256" key="6">
    <source>
        <dbReference type="ARBA" id="ARBA00023180"/>
    </source>
</evidence>
<dbReference type="Pfam" id="PF02225">
    <property type="entry name" value="PA"/>
    <property type="match status" value="1"/>
</dbReference>
<dbReference type="InterPro" id="IPR036852">
    <property type="entry name" value="Peptidase_S8/S53_dom_sf"/>
</dbReference>
<evidence type="ECO:0000256" key="11">
    <source>
        <dbReference type="SAM" id="SignalP"/>
    </source>
</evidence>
<dbReference type="STRING" id="1123010.SAMN02745724_02637"/>
<keyword evidence="2 8" id="KW-0645">Protease</keyword>
<organism evidence="16 17">
    <name type="scientific">Pseudoalteromonas denitrificans DSM 6059</name>
    <dbReference type="NCBI Taxonomy" id="1123010"/>
    <lineage>
        <taxon>Bacteria</taxon>
        <taxon>Pseudomonadati</taxon>
        <taxon>Pseudomonadota</taxon>
        <taxon>Gammaproteobacteria</taxon>
        <taxon>Alteromonadales</taxon>
        <taxon>Pseudoalteromonadaceae</taxon>
        <taxon>Pseudoalteromonas</taxon>
    </lineage>
</organism>
<feature type="domain" description="Peptidase S8/S53" evidence="12">
    <location>
        <begin position="210"/>
        <end position="686"/>
    </location>
</feature>
<dbReference type="GO" id="GO:0004252">
    <property type="term" value="F:serine-type endopeptidase activity"/>
    <property type="evidence" value="ECO:0007669"/>
    <property type="project" value="UniProtKB-UniRule"/>
</dbReference>
<name>A0A1I1MAM6_9GAMM</name>
<dbReference type="Gene3D" id="2.60.120.380">
    <property type="match status" value="1"/>
</dbReference>
<dbReference type="InterPro" id="IPR045051">
    <property type="entry name" value="SBT"/>
</dbReference>
<feature type="signal peptide" evidence="11">
    <location>
        <begin position="1"/>
        <end position="27"/>
    </location>
</feature>
<dbReference type="Pfam" id="PF17766">
    <property type="entry name" value="fn3_6"/>
    <property type="match status" value="1"/>
</dbReference>
<dbReference type="RefSeq" id="WP_091984560.1">
    <property type="nucleotide sequence ID" value="NZ_FOLO01000019.1"/>
</dbReference>
<feature type="active site" description="Charge relay system" evidence="7 8">
    <location>
        <position position="219"/>
    </location>
</feature>
<protein>
    <submittedName>
        <fullName evidence="16">GlyGly-CTERM domain-containing protein</fullName>
    </submittedName>
</protein>
<dbReference type="Pfam" id="PF04151">
    <property type="entry name" value="PPC"/>
    <property type="match status" value="1"/>
</dbReference>
<evidence type="ECO:0000256" key="8">
    <source>
        <dbReference type="PROSITE-ProRule" id="PRU01240"/>
    </source>
</evidence>
<evidence type="ECO:0000256" key="5">
    <source>
        <dbReference type="ARBA" id="ARBA00022825"/>
    </source>
</evidence>
<evidence type="ECO:0000256" key="2">
    <source>
        <dbReference type="ARBA" id="ARBA00022670"/>
    </source>
</evidence>
<evidence type="ECO:0000256" key="7">
    <source>
        <dbReference type="PIRSR" id="PIRSR615500-1"/>
    </source>
</evidence>
<evidence type="ECO:0000256" key="3">
    <source>
        <dbReference type="ARBA" id="ARBA00022729"/>
    </source>
</evidence>
<dbReference type="Gene3D" id="3.40.50.200">
    <property type="entry name" value="Peptidase S8/S53 domain"/>
    <property type="match status" value="1"/>
</dbReference>
<dbReference type="InterPro" id="IPR000209">
    <property type="entry name" value="Peptidase_S8/S53_dom"/>
</dbReference>
<sequence length="1264" mass="131616">MSTNLIKKSAIAMAVTGALVAAGTVQAANISVSQLAQTPVQIKNVSSKLKASVGPVSSSAIFTPEANLASGTHRYFVRLIESPVALYEGGIEGYKATSPAAKNSDSRKLNVKTKRVKAYRSFLNQRQDDLISKATAALGELNVKQRTTLAYNGLVVEMTQAQAMKLASVSGVAHIKRETLRYTSTDSGPAYIKAPSIWDGSATGGSGTKGEGMVVGIIDTGVNTDHPSFADVGADEYDHTNPDGAGVYSGDCATEQWASLCNDKLIGVHSYPLITDEYAAHNSEVPANGEDHDGHGSHTASTTAGNVVSNVPLLNIDGITSGINFDAISGVAPHANIVSYQVCKPGDDDAINFRGCYPSLTVLAVEHAIESGVDVINYSIGGGSSDPWQDADALSYLSARKAGIHVATSAGNDGPGPETVGSPGDAPWITTVAAYTHDRDFTGKAMNTFTGGETIPTANITGKSITGGITGKVVYAGDFENPNDTVNASALCAQPFPEGTFEAGTIVLCDRGAVALVTKGRSVKAGGAAGLIIANVQGAATVLHDIAHAVPAIHVNADDGDQLRTWLASGSDHMATITNAELAQNDDVARIAADFTSRGPNKSVPDVIVPSIAAPGVSIYAANADDQPVGFKEFPAPSDYGFKSGTSMASPHIAGALTLLAKLQPEWSPAEAQSALMLTANQDTLKDDGETASDFFDMGAGYANVTAAAQTGLIMDETYANYMGANPSVGGTPSEINLASMANSKCVDTCNWTRTVKATKDGSWTASASAIEADGFAITVSPATFELKAGETQVLTVSADVTEANAGWNFGNVMLTAEGMPNVKLPVAAKANGDNLPESITLTSHRDTGTMTLSGFMSKELTDIKLGVYDKQSNVVEPQTLSVEVGKFAFFVLTLEETAPNITINTSSMAKDIDLRILDAGFNNIASSGGPDSNESVSFVNLAAGSYYVVVDGFATDTPGGIDDVLVNVTSILTNDDSLSDDVVATVAEEDGKFSLTFDWNDEVEGGLLSLTSGDDSVMKQIPFSITRGESDVEGSTSVAAEMVPGVASAVKFKLAPNFTNADKVYTLTADISENAAENISHEGVQDGSMITWTVTRKAGESAEMMEVGFDLIPRKSGEHTLKLKNTLGTDVVETSHDFSVNEVAPIAAIDAPSAAEEGSSVSIDASVSTDANADTLSYKWIQLAGAPVAYSDTDAKLSFEMPKVSSENDVVSFHVTVSDGNGNSDEEFVSVSAVNKKKSSGSLAWLTLLAAPFAFIRRRKSQK</sequence>
<dbReference type="InterPro" id="IPR007280">
    <property type="entry name" value="Peptidase_C_arc/bac"/>
</dbReference>
<accession>A0A1I1MAM6</accession>
<dbReference type="Proteomes" id="UP000198862">
    <property type="component" value="Unassembled WGS sequence"/>
</dbReference>
<dbReference type="SUPFAM" id="SSF52743">
    <property type="entry name" value="Subtilisin-like"/>
    <property type="match status" value="1"/>
</dbReference>
<dbReference type="Pfam" id="PF00082">
    <property type="entry name" value="Peptidase_S8"/>
    <property type="match status" value="1"/>
</dbReference>
<keyword evidence="17" id="KW-1185">Reference proteome</keyword>
<dbReference type="OrthoDB" id="614750at2"/>
<dbReference type="InterPro" id="IPR041469">
    <property type="entry name" value="Subtilisin-like_FN3"/>
</dbReference>
<evidence type="ECO:0000259" key="12">
    <source>
        <dbReference type="Pfam" id="PF00082"/>
    </source>
</evidence>
<feature type="domain" description="Subtilisin-like protease fibronectin type-III" evidence="15">
    <location>
        <begin position="736"/>
        <end position="828"/>
    </location>
</feature>
<dbReference type="Gene3D" id="3.50.30.30">
    <property type="match status" value="1"/>
</dbReference>
<evidence type="ECO:0000256" key="1">
    <source>
        <dbReference type="ARBA" id="ARBA00004613"/>
    </source>
</evidence>
<keyword evidence="6" id="KW-0325">Glycoprotein</keyword>
<dbReference type="InterPro" id="IPR023828">
    <property type="entry name" value="Peptidase_S8_Ser-AS"/>
</dbReference>
<evidence type="ECO:0000256" key="9">
    <source>
        <dbReference type="RuleBase" id="RU003355"/>
    </source>
</evidence>
<dbReference type="NCBIfam" id="TIGR03501">
    <property type="entry name" value="GlyGly_CTERM"/>
    <property type="match status" value="1"/>
</dbReference>
<evidence type="ECO:0000313" key="16">
    <source>
        <dbReference type="EMBL" id="SFC82434.1"/>
    </source>
</evidence>
<evidence type="ECO:0000259" key="14">
    <source>
        <dbReference type="Pfam" id="PF04151"/>
    </source>
</evidence>
<gene>
    <name evidence="16" type="ORF">SAMN02745724_02637</name>
</gene>
<dbReference type="Pfam" id="PF17963">
    <property type="entry name" value="Big_9"/>
    <property type="match status" value="1"/>
</dbReference>
<dbReference type="Gene3D" id="2.60.40.2310">
    <property type="match status" value="1"/>
</dbReference>
<dbReference type="PRINTS" id="PR00723">
    <property type="entry name" value="SUBTILISIN"/>
</dbReference>
<keyword evidence="3 11" id="KW-0732">Signal</keyword>
<dbReference type="InterPro" id="IPR003137">
    <property type="entry name" value="PA_domain"/>
</dbReference>
<dbReference type="PROSITE" id="PS51892">
    <property type="entry name" value="SUBTILASE"/>
    <property type="match status" value="1"/>
</dbReference>
<dbReference type="PROSITE" id="PS00138">
    <property type="entry name" value="SUBTILASE_SER"/>
    <property type="match status" value="1"/>
</dbReference>
<feature type="active site" description="Charge relay system" evidence="7 8">
    <location>
        <position position="647"/>
    </location>
</feature>
<evidence type="ECO:0000256" key="4">
    <source>
        <dbReference type="ARBA" id="ARBA00022801"/>
    </source>
</evidence>